<dbReference type="AlphaFoldDB" id="A0A2S2PJX2"/>
<accession>A0A2S2PJX2</accession>
<sequence>MLAIYLCLIGVLTPFVSSKMSLLSFGGKTYLNGQYIVEALDNGNIKDGIVNDYTQKLKLNIIKTLTLPERLVLAEQLKKSNDILSQREAENVKRLEDRENELDKLFKGEEEQQLKNLTNDVVPQEAINRGKFEKMTGRNKITRVKGVEGNSRMMRYTV</sequence>
<organism evidence="3">
    <name type="scientific">Schizaphis graminum</name>
    <name type="common">Green bug aphid</name>
    <dbReference type="NCBI Taxonomy" id="13262"/>
    <lineage>
        <taxon>Eukaryota</taxon>
        <taxon>Metazoa</taxon>
        <taxon>Ecdysozoa</taxon>
        <taxon>Arthropoda</taxon>
        <taxon>Hexapoda</taxon>
        <taxon>Insecta</taxon>
        <taxon>Pterygota</taxon>
        <taxon>Neoptera</taxon>
        <taxon>Paraneoptera</taxon>
        <taxon>Hemiptera</taxon>
        <taxon>Sternorrhyncha</taxon>
        <taxon>Aphidomorpha</taxon>
        <taxon>Aphidoidea</taxon>
        <taxon>Aphididae</taxon>
        <taxon>Aphidini</taxon>
        <taxon>Schizaphis</taxon>
    </lineage>
</organism>
<feature type="signal peptide" evidence="2">
    <location>
        <begin position="1"/>
        <end position="18"/>
    </location>
</feature>
<gene>
    <name evidence="3" type="ORF">g.3083</name>
</gene>
<proteinExistence type="predicted"/>
<reference evidence="3" key="1">
    <citation type="submission" date="2018-04" db="EMBL/GenBank/DDBJ databases">
        <title>Transcriptome of Schizaphis graminum biotype I.</title>
        <authorList>
            <person name="Scully E.D."/>
            <person name="Geib S.M."/>
            <person name="Palmer N.A."/>
            <person name="Koch K."/>
            <person name="Bradshaw J."/>
            <person name="Heng-Moss T."/>
            <person name="Sarath G."/>
        </authorList>
    </citation>
    <scope>NUCLEOTIDE SEQUENCE</scope>
</reference>
<evidence type="ECO:0000256" key="1">
    <source>
        <dbReference type="SAM" id="Coils"/>
    </source>
</evidence>
<evidence type="ECO:0000313" key="3">
    <source>
        <dbReference type="EMBL" id="MBY29733.1"/>
    </source>
</evidence>
<name>A0A2S2PJX2_SCHGA</name>
<keyword evidence="1" id="KW-0175">Coiled coil</keyword>
<evidence type="ECO:0000256" key="2">
    <source>
        <dbReference type="SAM" id="SignalP"/>
    </source>
</evidence>
<keyword evidence="2" id="KW-0732">Signal</keyword>
<dbReference type="EMBL" id="GGMR01017114">
    <property type="protein sequence ID" value="MBY29733.1"/>
    <property type="molecule type" value="Transcribed_RNA"/>
</dbReference>
<feature type="coiled-coil region" evidence="1">
    <location>
        <begin position="85"/>
        <end position="112"/>
    </location>
</feature>
<feature type="chain" id="PRO_5015548232" evidence="2">
    <location>
        <begin position="19"/>
        <end position="158"/>
    </location>
</feature>
<protein>
    <submittedName>
        <fullName evidence="3">Uncharacterized protein</fullName>
    </submittedName>
</protein>